<dbReference type="EMBL" id="KN831802">
    <property type="protein sequence ID" value="KIM36724.1"/>
    <property type="molecule type" value="Genomic_DNA"/>
</dbReference>
<name>A0A0C3BXE7_HEBCY</name>
<proteinExistence type="predicted"/>
<reference evidence="3 4" key="1">
    <citation type="submission" date="2014-04" db="EMBL/GenBank/DDBJ databases">
        <authorList>
            <consortium name="DOE Joint Genome Institute"/>
            <person name="Kuo A."/>
            <person name="Gay G."/>
            <person name="Dore J."/>
            <person name="Kohler A."/>
            <person name="Nagy L.G."/>
            <person name="Floudas D."/>
            <person name="Copeland A."/>
            <person name="Barry K.W."/>
            <person name="Cichocki N."/>
            <person name="Veneault-Fourrey C."/>
            <person name="LaButti K."/>
            <person name="Lindquist E.A."/>
            <person name="Lipzen A."/>
            <person name="Lundell T."/>
            <person name="Morin E."/>
            <person name="Murat C."/>
            <person name="Sun H."/>
            <person name="Tunlid A."/>
            <person name="Henrissat B."/>
            <person name="Grigoriev I.V."/>
            <person name="Hibbett D.S."/>
            <person name="Martin F."/>
            <person name="Nordberg H.P."/>
            <person name="Cantor M.N."/>
            <person name="Hua S.X."/>
        </authorList>
    </citation>
    <scope>NUCLEOTIDE SEQUENCE [LARGE SCALE GENOMIC DNA]</scope>
    <source>
        <strain evidence="4">h7</strain>
    </source>
</reference>
<dbReference type="Proteomes" id="UP000053424">
    <property type="component" value="Unassembled WGS sequence"/>
</dbReference>
<keyword evidence="4" id="KW-1185">Reference proteome</keyword>
<evidence type="ECO:0000313" key="4">
    <source>
        <dbReference type="Proteomes" id="UP000053424"/>
    </source>
</evidence>
<protein>
    <submittedName>
        <fullName evidence="3">Uncharacterized protein</fullName>
    </submittedName>
</protein>
<feature type="signal peptide" evidence="2">
    <location>
        <begin position="1"/>
        <end position="21"/>
    </location>
</feature>
<gene>
    <name evidence="3" type="ORF">M413DRAFT_424128</name>
</gene>
<evidence type="ECO:0000256" key="2">
    <source>
        <dbReference type="SAM" id="SignalP"/>
    </source>
</evidence>
<feature type="region of interest" description="Disordered" evidence="1">
    <location>
        <begin position="38"/>
        <end position="88"/>
    </location>
</feature>
<dbReference type="AlphaFoldDB" id="A0A0C3BXE7"/>
<keyword evidence="2" id="KW-0732">Signal</keyword>
<evidence type="ECO:0000256" key="1">
    <source>
        <dbReference type="SAM" id="MobiDB-lite"/>
    </source>
</evidence>
<organism evidence="3 4">
    <name type="scientific">Hebeloma cylindrosporum</name>
    <dbReference type="NCBI Taxonomy" id="76867"/>
    <lineage>
        <taxon>Eukaryota</taxon>
        <taxon>Fungi</taxon>
        <taxon>Dikarya</taxon>
        <taxon>Basidiomycota</taxon>
        <taxon>Agaricomycotina</taxon>
        <taxon>Agaricomycetes</taxon>
        <taxon>Agaricomycetidae</taxon>
        <taxon>Agaricales</taxon>
        <taxon>Agaricineae</taxon>
        <taxon>Hymenogastraceae</taxon>
        <taxon>Hebeloma</taxon>
    </lineage>
</organism>
<sequence>MRSFFSLSLIAVAAFVRLASAVENNCLSEICYDTTDISPRDEPTPTAFTPKRLTNGERLALGLPPNPPSRRRRGGFAARAEPSPTPKKTLTGVIEVKSAAGSLGFVSRDTFVNGQFKWDPIASAVMFSIEVEEGATSASDINVSMNVSTRTLPDHSLAWCKAETMLVSILHLVPSSMGSPGTPPNSPPASIPNIYTTATGLSRAAESSVWHVDLITGEMTVQWTNSDSSTPFTEIFSQSGYLYAGADSHAFFVRYPAPVTPINRPTGAPGTISHS</sequence>
<dbReference type="STRING" id="686832.A0A0C3BXE7"/>
<accession>A0A0C3BXE7</accession>
<feature type="chain" id="PRO_5002162106" evidence="2">
    <location>
        <begin position="22"/>
        <end position="275"/>
    </location>
</feature>
<reference evidence="4" key="2">
    <citation type="submission" date="2015-01" db="EMBL/GenBank/DDBJ databases">
        <title>Evolutionary Origins and Diversification of the Mycorrhizal Mutualists.</title>
        <authorList>
            <consortium name="DOE Joint Genome Institute"/>
            <consortium name="Mycorrhizal Genomics Consortium"/>
            <person name="Kohler A."/>
            <person name="Kuo A."/>
            <person name="Nagy L.G."/>
            <person name="Floudas D."/>
            <person name="Copeland A."/>
            <person name="Barry K.W."/>
            <person name="Cichocki N."/>
            <person name="Veneault-Fourrey C."/>
            <person name="LaButti K."/>
            <person name="Lindquist E.A."/>
            <person name="Lipzen A."/>
            <person name="Lundell T."/>
            <person name="Morin E."/>
            <person name="Murat C."/>
            <person name="Riley R."/>
            <person name="Ohm R."/>
            <person name="Sun H."/>
            <person name="Tunlid A."/>
            <person name="Henrissat B."/>
            <person name="Grigoriev I.V."/>
            <person name="Hibbett D.S."/>
            <person name="Martin F."/>
        </authorList>
    </citation>
    <scope>NUCLEOTIDE SEQUENCE [LARGE SCALE GENOMIC DNA]</scope>
    <source>
        <strain evidence="4">h7</strain>
    </source>
</reference>
<evidence type="ECO:0000313" key="3">
    <source>
        <dbReference type="EMBL" id="KIM36724.1"/>
    </source>
</evidence>
<dbReference type="HOGENOM" id="CLU_066064_0_1_1"/>
<dbReference type="OrthoDB" id="4584900at2759"/>